<dbReference type="Gene3D" id="6.10.340.10">
    <property type="match status" value="1"/>
</dbReference>
<gene>
    <name evidence="17" type="ORF">D4741_13135</name>
</gene>
<dbReference type="PROSITE" id="PS50109">
    <property type="entry name" value="HIS_KIN"/>
    <property type="match status" value="1"/>
</dbReference>
<keyword evidence="13" id="KW-0812">Transmembrane</keyword>
<evidence type="ECO:0000259" key="14">
    <source>
        <dbReference type="PROSITE" id="PS50109"/>
    </source>
</evidence>
<evidence type="ECO:0000256" key="4">
    <source>
        <dbReference type="ARBA" id="ARBA00022553"/>
    </source>
</evidence>
<dbReference type="CDD" id="cd00082">
    <property type="entry name" value="HisKA"/>
    <property type="match status" value="1"/>
</dbReference>
<dbReference type="CDD" id="cd17546">
    <property type="entry name" value="REC_hyHK_CKI1_RcsC-like"/>
    <property type="match status" value="1"/>
</dbReference>
<evidence type="ECO:0000259" key="16">
    <source>
        <dbReference type="PROSITE" id="PS50885"/>
    </source>
</evidence>
<dbReference type="GO" id="GO:0005524">
    <property type="term" value="F:ATP binding"/>
    <property type="evidence" value="ECO:0007669"/>
    <property type="project" value="UniProtKB-KW"/>
</dbReference>
<keyword evidence="13" id="KW-0472">Membrane</keyword>
<dbReference type="SUPFAM" id="SSF52172">
    <property type="entry name" value="CheY-like"/>
    <property type="match status" value="1"/>
</dbReference>
<dbReference type="SMART" id="SM00387">
    <property type="entry name" value="HATPase_c"/>
    <property type="match status" value="1"/>
</dbReference>
<evidence type="ECO:0000256" key="8">
    <source>
        <dbReference type="ARBA" id="ARBA00022840"/>
    </source>
</evidence>
<comment type="subcellular location">
    <subcellularLocation>
        <location evidence="2">Membrane</location>
    </subcellularLocation>
</comment>
<dbReference type="FunFam" id="1.10.287.130:FF:000002">
    <property type="entry name" value="Two-component osmosensing histidine kinase"/>
    <property type="match status" value="1"/>
</dbReference>
<evidence type="ECO:0000256" key="13">
    <source>
        <dbReference type="SAM" id="Phobius"/>
    </source>
</evidence>
<dbReference type="InterPro" id="IPR036890">
    <property type="entry name" value="HATPase_C_sf"/>
</dbReference>
<dbReference type="PANTHER" id="PTHR43047">
    <property type="entry name" value="TWO-COMPONENT HISTIDINE PROTEIN KINASE"/>
    <property type="match status" value="1"/>
</dbReference>
<dbReference type="GO" id="GO:0005886">
    <property type="term" value="C:plasma membrane"/>
    <property type="evidence" value="ECO:0007669"/>
    <property type="project" value="TreeGrafter"/>
</dbReference>
<protein>
    <recommendedName>
        <fullName evidence="11">Sensory/regulatory protein RpfC</fullName>
        <ecNumber evidence="3">2.7.13.3</ecNumber>
    </recommendedName>
</protein>
<name>A0A3A3EGS6_9GAMM</name>
<keyword evidence="6" id="KW-0547">Nucleotide-binding</keyword>
<feature type="domain" description="Histidine kinase" evidence="14">
    <location>
        <begin position="376"/>
        <end position="597"/>
    </location>
</feature>
<dbReference type="PROSITE" id="PS50885">
    <property type="entry name" value="HAMP"/>
    <property type="match status" value="1"/>
</dbReference>
<proteinExistence type="predicted"/>
<evidence type="ECO:0000313" key="17">
    <source>
        <dbReference type="EMBL" id="RJF34336.1"/>
    </source>
</evidence>
<evidence type="ECO:0000256" key="1">
    <source>
        <dbReference type="ARBA" id="ARBA00000085"/>
    </source>
</evidence>
<evidence type="ECO:0000256" key="12">
    <source>
        <dbReference type="PROSITE-ProRule" id="PRU00169"/>
    </source>
</evidence>
<dbReference type="InterPro" id="IPR003660">
    <property type="entry name" value="HAMP_dom"/>
</dbReference>
<dbReference type="InterPro" id="IPR001789">
    <property type="entry name" value="Sig_transdc_resp-reg_receiver"/>
</dbReference>
<dbReference type="EMBL" id="QYSE01000003">
    <property type="protein sequence ID" value="RJF34336.1"/>
    <property type="molecule type" value="Genomic_DNA"/>
</dbReference>
<keyword evidence="4 12" id="KW-0597">Phosphoprotein</keyword>
<dbReference type="InterPro" id="IPR036097">
    <property type="entry name" value="HisK_dim/P_sf"/>
</dbReference>
<dbReference type="SUPFAM" id="SSF47384">
    <property type="entry name" value="Homodimeric domain of signal transducing histidine kinase"/>
    <property type="match status" value="1"/>
</dbReference>
<accession>A0A3A3EGS6</accession>
<feature type="domain" description="HAMP" evidence="16">
    <location>
        <begin position="302"/>
        <end position="354"/>
    </location>
</feature>
<dbReference type="InterPro" id="IPR003661">
    <property type="entry name" value="HisK_dim/P_dom"/>
</dbReference>
<dbReference type="GO" id="GO:0009927">
    <property type="term" value="F:histidine phosphotransfer kinase activity"/>
    <property type="evidence" value="ECO:0007669"/>
    <property type="project" value="TreeGrafter"/>
</dbReference>
<keyword evidence="5" id="KW-0808">Transferase</keyword>
<dbReference type="Gene3D" id="1.10.287.130">
    <property type="match status" value="1"/>
</dbReference>
<dbReference type="PANTHER" id="PTHR43047:SF72">
    <property type="entry name" value="OSMOSENSING HISTIDINE PROTEIN KINASE SLN1"/>
    <property type="match status" value="1"/>
</dbReference>
<evidence type="ECO:0000259" key="15">
    <source>
        <dbReference type="PROSITE" id="PS50110"/>
    </source>
</evidence>
<evidence type="ECO:0000256" key="11">
    <source>
        <dbReference type="ARBA" id="ARBA00068150"/>
    </source>
</evidence>
<dbReference type="PROSITE" id="PS50110">
    <property type="entry name" value="RESPONSE_REGULATORY"/>
    <property type="match status" value="1"/>
</dbReference>
<evidence type="ECO:0000313" key="18">
    <source>
        <dbReference type="Proteomes" id="UP000265938"/>
    </source>
</evidence>
<evidence type="ECO:0000256" key="9">
    <source>
        <dbReference type="ARBA" id="ARBA00023012"/>
    </source>
</evidence>
<sequence>MSSPRFSRALFISVLLLVIIPLLILAGLMIGRFYLSSIDQANTSLQWQARNNAASLEQLLFKLEKNSQLLSSTKAITELPNKVVYSQFALVQLQEFVAQNPQIKASIVIDNQGFIVEGYPITSLNLNFKLTKSILDSAQTSTEQNTIQIIDNPQVTELLAPLQAKQNALLAITSTLLHEQDSLSEPIIKTGVLVSFVPLSEALKWLAIHNEQPVYQAGKQVQITAQDNILYSLGDAGDNGKLMGQASISNVFFAGKPTSLQFQINEAKTTYTSAVKQTAILAGLLIVGLSIISFISVRWLTARLHNPLNRITALSREYALGNYKQDTDDFHYQEFKDIADSLSSMADTIDIQITSLQLEKLRAERSEQVKSQFLANMSHEIRTPMNGIVGFLQLLNKSTLTQEQAEFVRQINNCSDVLLTVINDILDFSKIEANKIELESRQCDLVALCKDLILLFKPSCDAKGVGCRLEVSSLHSLNIECDEIRVKQVLINLLSNAVKFTNQGEIILTLTLQSRDEHQTAVVLSVKDTGIGIAEDKITALFNPFVQAQSSTTREYGGTGLGLAISKGMIDLMGGTIAIDSEFGKGTEFTINVNFKSLNTQDASAKVHQSDEDTQFDFKAVDKPILIAEDNPINQIVITKYLTQLGLNYELAENGQIACEKTLTQDYALILMDIQMPVMDGLTASENLLARPDFDTPIIAVSANAMKDDIETSAKIGISDHIAKPINFAELEKALAKWLSQLSLK</sequence>
<evidence type="ECO:0000256" key="3">
    <source>
        <dbReference type="ARBA" id="ARBA00012438"/>
    </source>
</evidence>
<dbReference type="SMART" id="SM00388">
    <property type="entry name" value="HisKA"/>
    <property type="match status" value="1"/>
</dbReference>
<evidence type="ECO:0000256" key="10">
    <source>
        <dbReference type="ARBA" id="ARBA00064003"/>
    </source>
</evidence>
<evidence type="ECO:0000256" key="6">
    <source>
        <dbReference type="ARBA" id="ARBA00022741"/>
    </source>
</evidence>
<evidence type="ECO:0000256" key="7">
    <source>
        <dbReference type="ARBA" id="ARBA00022777"/>
    </source>
</evidence>
<feature type="domain" description="Response regulatory" evidence="15">
    <location>
        <begin position="624"/>
        <end position="739"/>
    </location>
</feature>
<comment type="catalytic activity">
    <reaction evidence="1">
        <text>ATP + protein L-histidine = ADP + protein N-phospho-L-histidine.</text>
        <dbReference type="EC" id="2.7.13.3"/>
    </reaction>
</comment>
<reference evidence="17 18" key="1">
    <citation type="submission" date="2018-09" db="EMBL/GenBank/DDBJ databases">
        <title>Identification of marine bacteria producing industrial enzymes.</title>
        <authorList>
            <person name="Cheng T.H."/>
            <person name="Saidin J."/>
            <person name="Muhd D.D."/>
            <person name="Isa M.N.M."/>
            <person name="Bakar M.F.A."/>
            <person name="Ismail N."/>
        </authorList>
    </citation>
    <scope>NUCLEOTIDE SEQUENCE [LARGE SCALE GENOMIC DNA]</scope>
    <source>
        <strain evidence="17 18">MNAD 1.6</strain>
    </source>
</reference>
<dbReference type="AlphaFoldDB" id="A0A3A3EGS6"/>
<dbReference type="SUPFAM" id="SSF55874">
    <property type="entry name" value="ATPase domain of HSP90 chaperone/DNA topoisomerase II/histidine kinase"/>
    <property type="match status" value="1"/>
</dbReference>
<dbReference type="Pfam" id="PF00072">
    <property type="entry name" value="Response_reg"/>
    <property type="match status" value="1"/>
</dbReference>
<dbReference type="InterPro" id="IPR005467">
    <property type="entry name" value="His_kinase_dom"/>
</dbReference>
<dbReference type="Gene3D" id="3.40.50.2300">
    <property type="match status" value="1"/>
</dbReference>
<evidence type="ECO:0000256" key="5">
    <source>
        <dbReference type="ARBA" id="ARBA00022679"/>
    </source>
</evidence>
<organism evidence="17 18">
    <name type="scientific">Pseudoalteromonas gelatinilytica</name>
    <dbReference type="NCBI Taxonomy" id="1703256"/>
    <lineage>
        <taxon>Bacteria</taxon>
        <taxon>Pseudomonadati</taxon>
        <taxon>Pseudomonadota</taxon>
        <taxon>Gammaproteobacteria</taxon>
        <taxon>Alteromonadales</taxon>
        <taxon>Pseudoalteromonadaceae</taxon>
        <taxon>Pseudoalteromonas</taxon>
    </lineage>
</organism>
<dbReference type="GO" id="GO:0000155">
    <property type="term" value="F:phosphorelay sensor kinase activity"/>
    <property type="evidence" value="ECO:0007669"/>
    <property type="project" value="InterPro"/>
</dbReference>
<dbReference type="EC" id="2.7.13.3" evidence="3"/>
<feature type="transmembrane region" description="Helical" evidence="13">
    <location>
        <begin position="279"/>
        <end position="300"/>
    </location>
</feature>
<dbReference type="PRINTS" id="PR00344">
    <property type="entry name" value="BCTRLSENSOR"/>
</dbReference>
<feature type="transmembrane region" description="Helical" evidence="13">
    <location>
        <begin position="9"/>
        <end position="35"/>
    </location>
</feature>
<comment type="subunit">
    <text evidence="10">At low DSF concentrations, interacts with RpfF.</text>
</comment>
<comment type="caution">
    <text evidence="17">The sequence shown here is derived from an EMBL/GenBank/DDBJ whole genome shotgun (WGS) entry which is preliminary data.</text>
</comment>
<keyword evidence="7" id="KW-0418">Kinase</keyword>
<keyword evidence="8" id="KW-0067">ATP-binding</keyword>
<dbReference type="FunFam" id="3.30.565.10:FF:000010">
    <property type="entry name" value="Sensor histidine kinase RcsC"/>
    <property type="match status" value="1"/>
</dbReference>
<keyword evidence="13" id="KW-1133">Transmembrane helix</keyword>
<dbReference type="InterPro" id="IPR003594">
    <property type="entry name" value="HATPase_dom"/>
</dbReference>
<dbReference type="RefSeq" id="WP_119853329.1">
    <property type="nucleotide sequence ID" value="NZ_QYSE01000003.1"/>
</dbReference>
<dbReference type="CDD" id="cd16922">
    <property type="entry name" value="HATPase_EvgS-ArcB-TorS-like"/>
    <property type="match status" value="1"/>
</dbReference>
<feature type="modified residue" description="4-aspartylphosphate" evidence="12">
    <location>
        <position position="673"/>
    </location>
</feature>
<dbReference type="Gene3D" id="3.30.565.10">
    <property type="entry name" value="Histidine kinase-like ATPase, C-terminal domain"/>
    <property type="match status" value="1"/>
</dbReference>
<evidence type="ECO:0000256" key="2">
    <source>
        <dbReference type="ARBA" id="ARBA00004370"/>
    </source>
</evidence>
<keyword evidence="9" id="KW-0902">Two-component regulatory system</keyword>
<dbReference type="Pfam" id="PF02518">
    <property type="entry name" value="HATPase_c"/>
    <property type="match status" value="1"/>
</dbReference>
<dbReference type="InterPro" id="IPR004358">
    <property type="entry name" value="Sig_transdc_His_kin-like_C"/>
</dbReference>
<dbReference type="InterPro" id="IPR011006">
    <property type="entry name" value="CheY-like_superfamily"/>
</dbReference>
<dbReference type="Pfam" id="PF00512">
    <property type="entry name" value="HisKA"/>
    <property type="match status" value="1"/>
</dbReference>
<dbReference type="Proteomes" id="UP000265938">
    <property type="component" value="Unassembled WGS sequence"/>
</dbReference>
<dbReference type="SMART" id="SM00448">
    <property type="entry name" value="REC"/>
    <property type="match status" value="1"/>
</dbReference>